<dbReference type="PANTHER" id="PTHR46600">
    <property type="entry name" value="THAP DOMAIN-CONTAINING"/>
    <property type="match status" value="1"/>
</dbReference>
<evidence type="ECO:0000256" key="4">
    <source>
        <dbReference type="ARBA" id="ARBA00023125"/>
    </source>
</evidence>
<feature type="domain" description="THAP-type" evidence="7">
    <location>
        <begin position="1"/>
        <end position="87"/>
    </location>
</feature>
<keyword evidence="4 5" id="KW-0238">DNA-binding</keyword>
<dbReference type="PANTHER" id="PTHR46600:SF11">
    <property type="entry name" value="THAP DOMAIN-CONTAINING PROTEIN 10"/>
    <property type="match status" value="1"/>
</dbReference>
<keyword evidence="1" id="KW-0479">Metal-binding</keyword>
<gene>
    <name evidence="8" type="ORF">ABMA27_012315</name>
</gene>
<evidence type="ECO:0000256" key="5">
    <source>
        <dbReference type="PROSITE-ProRule" id="PRU00309"/>
    </source>
</evidence>
<evidence type="ECO:0000256" key="2">
    <source>
        <dbReference type="ARBA" id="ARBA00022771"/>
    </source>
</evidence>
<evidence type="ECO:0000256" key="6">
    <source>
        <dbReference type="SAM" id="Coils"/>
    </source>
</evidence>
<dbReference type="PROSITE" id="PS50950">
    <property type="entry name" value="ZF_THAP"/>
    <property type="match status" value="1"/>
</dbReference>
<evidence type="ECO:0000259" key="7">
    <source>
        <dbReference type="PROSITE" id="PS50950"/>
    </source>
</evidence>
<evidence type="ECO:0000256" key="1">
    <source>
        <dbReference type="ARBA" id="ARBA00022723"/>
    </source>
</evidence>
<proteinExistence type="predicted"/>
<dbReference type="SMART" id="SM00692">
    <property type="entry name" value="DM3"/>
    <property type="match status" value="1"/>
</dbReference>
<evidence type="ECO:0000313" key="9">
    <source>
        <dbReference type="Proteomes" id="UP001549920"/>
    </source>
</evidence>
<feature type="coiled-coil region" evidence="6">
    <location>
        <begin position="120"/>
        <end position="154"/>
    </location>
</feature>
<name>A0ABR3H0V4_LOXSC</name>
<reference evidence="8 9" key="1">
    <citation type="submission" date="2024-06" db="EMBL/GenBank/DDBJ databases">
        <title>A chromosome-level genome assembly of beet webworm, Loxostege sticticalis.</title>
        <authorList>
            <person name="Zhang Y."/>
        </authorList>
    </citation>
    <scope>NUCLEOTIDE SEQUENCE [LARGE SCALE GENOMIC DNA]</scope>
    <source>
        <strain evidence="8">AQ026</strain>
        <tissue evidence="8">Whole body</tissue>
    </source>
</reference>
<keyword evidence="2 5" id="KW-0863">Zinc-finger</keyword>
<dbReference type="SMART" id="SM00980">
    <property type="entry name" value="THAP"/>
    <property type="match status" value="1"/>
</dbReference>
<dbReference type="InterPro" id="IPR026516">
    <property type="entry name" value="THAP1/10"/>
</dbReference>
<evidence type="ECO:0000313" key="8">
    <source>
        <dbReference type="EMBL" id="KAL0858438.1"/>
    </source>
</evidence>
<sequence>MPSCVVKSCKNYMSKLKKTQGITYHRFPKEKYRRDEWVLIIRNCRGENNWNPSPASTVCSTHFDDIDFMTSAKGRRCLVPHAIPKRVSFILSLKIESAPPSHSVQLRRLNYTLHKKSLMIDLQKKKIKTLNQKIRRFRNRNESLKNILKNLRNLKGRKETIFISFFKRNYFFTTSMKCF</sequence>
<dbReference type="SUPFAM" id="SSF57716">
    <property type="entry name" value="Glucocorticoid receptor-like (DNA-binding domain)"/>
    <property type="match status" value="1"/>
</dbReference>
<keyword evidence="3" id="KW-0862">Zinc</keyword>
<organism evidence="8 9">
    <name type="scientific">Loxostege sticticalis</name>
    <name type="common">Beet webworm moth</name>
    <dbReference type="NCBI Taxonomy" id="481309"/>
    <lineage>
        <taxon>Eukaryota</taxon>
        <taxon>Metazoa</taxon>
        <taxon>Ecdysozoa</taxon>
        <taxon>Arthropoda</taxon>
        <taxon>Hexapoda</taxon>
        <taxon>Insecta</taxon>
        <taxon>Pterygota</taxon>
        <taxon>Neoptera</taxon>
        <taxon>Endopterygota</taxon>
        <taxon>Lepidoptera</taxon>
        <taxon>Glossata</taxon>
        <taxon>Ditrysia</taxon>
        <taxon>Pyraloidea</taxon>
        <taxon>Crambidae</taxon>
        <taxon>Pyraustinae</taxon>
        <taxon>Loxostege</taxon>
    </lineage>
</organism>
<protein>
    <recommendedName>
        <fullName evidence="7">THAP-type domain-containing protein</fullName>
    </recommendedName>
</protein>
<keyword evidence="6" id="KW-0175">Coiled coil</keyword>
<dbReference type="Gene3D" id="6.20.210.20">
    <property type="entry name" value="THAP domain"/>
    <property type="match status" value="1"/>
</dbReference>
<dbReference type="InterPro" id="IPR006612">
    <property type="entry name" value="THAP_Znf"/>
</dbReference>
<dbReference type="EMBL" id="JBEUOH010000030">
    <property type="protein sequence ID" value="KAL0858438.1"/>
    <property type="molecule type" value="Genomic_DNA"/>
</dbReference>
<dbReference type="Pfam" id="PF05485">
    <property type="entry name" value="THAP"/>
    <property type="match status" value="1"/>
</dbReference>
<accession>A0ABR3H0V4</accession>
<evidence type="ECO:0000256" key="3">
    <source>
        <dbReference type="ARBA" id="ARBA00022833"/>
    </source>
</evidence>
<keyword evidence="9" id="KW-1185">Reference proteome</keyword>
<comment type="caution">
    <text evidence="8">The sequence shown here is derived from an EMBL/GenBank/DDBJ whole genome shotgun (WGS) entry which is preliminary data.</text>
</comment>
<dbReference type="InterPro" id="IPR038441">
    <property type="entry name" value="THAP_Znf_sf"/>
</dbReference>
<dbReference type="Proteomes" id="UP001549920">
    <property type="component" value="Unassembled WGS sequence"/>
</dbReference>